<keyword evidence="6" id="KW-1185">Reference proteome</keyword>
<feature type="region of interest" description="Disordered" evidence="2">
    <location>
        <begin position="103"/>
        <end position="123"/>
    </location>
</feature>
<dbReference type="EMBL" id="QGMK01000054">
    <property type="protein sequence ID" value="TVY84791.1"/>
    <property type="molecule type" value="Genomic_DNA"/>
</dbReference>
<dbReference type="InterPro" id="IPR033647">
    <property type="entry name" value="Aar2_N"/>
</dbReference>
<dbReference type="AlphaFoldDB" id="A0A8T9CH47"/>
<feature type="region of interest" description="Disordered" evidence="2">
    <location>
        <begin position="1"/>
        <end position="47"/>
    </location>
</feature>
<accession>A0A8T9CH47</accession>
<dbReference type="PANTHER" id="PTHR12689:SF4">
    <property type="entry name" value="PROTEIN AAR2 HOMOLOG"/>
    <property type="match status" value="1"/>
</dbReference>
<dbReference type="InterPro" id="IPR033648">
    <property type="entry name" value="AAR2_C"/>
</dbReference>
<evidence type="ECO:0000259" key="3">
    <source>
        <dbReference type="Pfam" id="PF05282"/>
    </source>
</evidence>
<feature type="compositionally biased region" description="Polar residues" evidence="2">
    <location>
        <begin position="1"/>
        <end position="24"/>
    </location>
</feature>
<evidence type="ECO:0000313" key="6">
    <source>
        <dbReference type="Proteomes" id="UP000469558"/>
    </source>
</evidence>
<dbReference type="Pfam" id="PF20981">
    <property type="entry name" value="AAR2_1st"/>
    <property type="match status" value="1"/>
</dbReference>
<evidence type="ECO:0000259" key="4">
    <source>
        <dbReference type="Pfam" id="PF20981"/>
    </source>
</evidence>
<dbReference type="Proteomes" id="UP000469558">
    <property type="component" value="Unassembled WGS sequence"/>
</dbReference>
<dbReference type="CDD" id="cd13778">
    <property type="entry name" value="Aar2_C"/>
    <property type="match status" value="1"/>
</dbReference>
<reference evidence="5 6" key="1">
    <citation type="submission" date="2018-05" db="EMBL/GenBank/DDBJ databases">
        <title>Genome sequencing and assembly of the regulated plant pathogen Lachnellula willkommii and related sister species for the development of diagnostic species identification markers.</title>
        <authorList>
            <person name="Giroux E."/>
            <person name="Bilodeau G."/>
        </authorList>
    </citation>
    <scope>NUCLEOTIDE SEQUENCE [LARGE SCALE GENOMIC DNA]</scope>
    <source>
        <strain evidence="5 6">CBS 268.59</strain>
    </source>
</reference>
<dbReference type="Gene3D" id="2.60.34.20">
    <property type="match status" value="1"/>
</dbReference>
<sequence length="566" mass="63257">MESTTPTQTTPERSSLRSDNSSPLLTDAGFNATPLVTAPISPPSSSNTTFITRSLSIQRNPSVAKEQAASLNRTLSVTSSASADSGHKSPVPNRLAALHPELQDRGRPGIHPTSGLTKSPSNASVRSVPAVGYFPIGSLQVHSPSPTRPDGEMECLKSGDVFIVRGIPKGSVLGYDNHVLTIGKEGQFEGIKDIPGGMHLVWGGSGIATLRNGFWFMSSKRASDEYGEIHVRRWDMQNEVLSEEVSQAEVRIQKGELPELLPKMQSYAAPVNSGNTSAVAKDPEIWPQLTSCMKGKLLTKITGQEWNHWQVSSFHDYSSQPKGPNLRREADITIGNYKDDVLKFMFPKSSRTFTDESRGRTRTEQALDSTSYVEDIISDKCSFQDSDEIIGEIQFCYLTGMLLGNVACMEHWAHVVKTVFHAYRLAITSPVFFTKFIQAVHTQFRYDQDYVEGSILEHDTHLADDLKNALITFKSRLNEQVMAQGPHLTRDQTLLANAFDEFEEWLWKWEWDLRGSYVRSGRIQLEDGEWVDAELKEFQAEDERGEWAPQVIELDEDGREQGLIRF</sequence>
<comment type="caution">
    <text evidence="5">The sequence shown here is derived from an EMBL/GenBank/DDBJ whole genome shotgun (WGS) entry which is preliminary data.</text>
</comment>
<feature type="domain" description="AAR2 N-terminal" evidence="4">
    <location>
        <begin position="159"/>
        <end position="303"/>
    </location>
</feature>
<dbReference type="Gene3D" id="1.25.40.550">
    <property type="entry name" value="Aar2, C-terminal domain-like"/>
    <property type="match status" value="1"/>
</dbReference>
<dbReference type="OrthoDB" id="201752at2759"/>
<gene>
    <name evidence="5" type="ORF">LSUE1_G001022</name>
</gene>
<evidence type="ECO:0008006" key="7">
    <source>
        <dbReference type="Google" id="ProtNLM"/>
    </source>
</evidence>
<feature type="domain" description="AAR2 C-terminal" evidence="3">
    <location>
        <begin position="348"/>
        <end position="513"/>
    </location>
</feature>
<proteinExistence type="inferred from homology"/>
<dbReference type="Pfam" id="PF05282">
    <property type="entry name" value="AAR2"/>
    <property type="match status" value="1"/>
</dbReference>
<dbReference type="InterPro" id="IPR038516">
    <property type="entry name" value="AAR2_N_sf"/>
</dbReference>
<dbReference type="PANTHER" id="PTHR12689">
    <property type="entry name" value="A1 CISTRON SPLICING FACTOR AAR2-RELATED"/>
    <property type="match status" value="1"/>
</dbReference>
<dbReference type="InterPro" id="IPR007946">
    <property type="entry name" value="AAR2"/>
</dbReference>
<protein>
    <recommendedName>
        <fullName evidence="7">Protein AAR2-like protein</fullName>
    </recommendedName>
</protein>
<dbReference type="InterPro" id="IPR038514">
    <property type="entry name" value="AAR2_C_sf"/>
</dbReference>
<name>A0A8T9CH47_9HELO</name>
<evidence type="ECO:0000256" key="2">
    <source>
        <dbReference type="SAM" id="MobiDB-lite"/>
    </source>
</evidence>
<dbReference type="CDD" id="cd13777">
    <property type="entry name" value="Aar2_N"/>
    <property type="match status" value="1"/>
</dbReference>
<evidence type="ECO:0000256" key="1">
    <source>
        <dbReference type="ARBA" id="ARBA00006281"/>
    </source>
</evidence>
<dbReference type="GO" id="GO:0000244">
    <property type="term" value="P:spliceosomal tri-snRNP complex assembly"/>
    <property type="evidence" value="ECO:0007669"/>
    <property type="project" value="TreeGrafter"/>
</dbReference>
<feature type="compositionally biased region" description="Polar residues" evidence="2">
    <location>
        <begin position="114"/>
        <end position="123"/>
    </location>
</feature>
<comment type="similarity">
    <text evidence="1">Belongs to the AAR2 family.</text>
</comment>
<organism evidence="5 6">
    <name type="scientific">Lachnellula suecica</name>
    <dbReference type="NCBI Taxonomy" id="602035"/>
    <lineage>
        <taxon>Eukaryota</taxon>
        <taxon>Fungi</taxon>
        <taxon>Dikarya</taxon>
        <taxon>Ascomycota</taxon>
        <taxon>Pezizomycotina</taxon>
        <taxon>Leotiomycetes</taxon>
        <taxon>Helotiales</taxon>
        <taxon>Lachnaceae</taxon>
        <taxon>Lachnellula</taxon>
    </lineage>
</organism>
<evidence type="ECO:0000313" key="5">
    <source>
        <dbReference type="EMBL" id="TVY84791.1"/>
    </source>
</evidence>